<dbReference type="Gene3D" id="2.130.10.10">
    <property type="entry name" value="YVTN repeat-like/Quinoprotein amine dehydrogenase"/>
    <property type="match status" value="2"/>
</dbReference>
<proteinExistence type="predicted"/>
<comment type="subcellular location">
    <subcellularLocation>
        <location evidence="1">Nucleus</location>
    </subcellularLocation>
</comment>
<dbReference type="GO" id="GO:0006335">
    <property type="term" value="P:DNA replication-dependent chromatin assembly"/>
    <property type="evidence" value="ECO:0007669"/>
    <property type="project" value="EnsemblFungi"/>
</dbReference>
<dbReference type="InterPro" id="IPR022100">
    <property type="entry name" value="WDHD1/CFT4_beta-prop_2nd"/>
</dbReference>
<accession>A0A232M211</accession>
<evidence type="ECO:0000256" key="1">
    <source>
        <dbReference type="ARBA" id="ARBA00004123"/>
    </source>
</evidence>
<evidence type="ECO:0000256" key="2">
    <source>
        <dbReference type="ARBA" id="ARBA00022574"/>
    </source>
</evidence>
<keyword evidence="2 5" id="KW-0853">WD repeat</keyword>
<dbReference type="OrthoDB" id="427368at2759"/>
<dbReference type="Pfam" id="PF24817">
    <property type="entry name" value="WD40_WDHD1_1st"/>
    <property type="match status" value="1"/>
</dbReference>
<dbReference type="Pfam" id="PF12341">
    <property type="entry name" value="Mcl1_mid"/>
    <property type="match status" value="1"/>
</dbReference>
<dbReference type="GO" id="GO:0043596">
    <property type="term" value="C:nuclear replication fork"/>
    <property type="evidence" value="ECO:0007669"/>
    <property type="project" value="EnsemblFungi"/>
</dbReference>
<dbReference type="AlphaFoldDB" id="A0A232M211"/>
<protein>
    <submittedName>
        <fullName evidence="10">Uncharacterized protein</fullName>
    </submittedName>
</protein>
<keyword evidence="3" id="KW-0677">Repeat</keyword>
<feature type="domain" description="WDHD1 first WD40" evidence="9">
    <location>
        <begin position="11"/>
        <end position="304"/>
    </location>
</feature>
<evidence type="ECO:0000313" key="10">
    <source>
        <dbReference type="EMBL" id="OXV10429.1"/>
    </source>
</evidence>
<evidence type="ECO:0000256" key="6">
    <source>
        <dbReference type="SAM" id="MobiDB-lite"/>
    </source>
</evidence>
<dbReference type="GO" id="GO:0006281">
    <property type="term" value="P:DNA repair"/>
    <property type="evidence" value="ECO:0007669"/>
    <property type="project" value="TreeGrafter"/>
</dbReference>
<dbReference type="InterPro" id="IPR001680">
    <property type="entry name" value="WD40_rpt"/>
</dbReference>
<dbReference type="InterPro" id="IPR048591">
    <property type="entry name" value="WDHD1/CFT4_hel"/>
</dbReference>
<evidence type="ECO:0000256" key="5">
    <source>
        <dbReference type="PROSITE-ProRule" id="PRU00221"/>
    </source>
</evidence>
<keyword evidence="4" id="KW-0539">Nucleus</keyword>
<comment type="caution">
    <text evidence="10">The sequence shown here is derived from an EMBL/GenBank/DDBJ whole genome shotgun (WGS) entry which is preliminary data.</text>
</comment>
<evidence type="ECO:0000313" key="11">
    <source>
        <dbReference type="Proteomes" id="UP000243515"/>
    </source>
</evidence>
<dbReference type="PANTHER" id="PTHR19932">
    <property type="entry name" value="WD REPEAT AND HMG-BOX DNA BINDING PROTEIN"/>
    <property type="match status" value="1"/>
</dbReference>
<keyword evidence="11" id="KW-1185">Reference proteome</keyword>
<dbReference type="InterPro" id="IPR057646">
    <property type="entry name" value="WD40_WDHD1_1st"/>
</dbReference>
<dbReference type="GO" id="GO:0003682">
    <property type="term" value="F:chromatin binding"/>
    <property type="evidence" value="ECO:0007669"/>
    <property type="project" value="TreeGrafter"/>
</dbReference>
<evidence type="ECO:0000259" key="7">
    <source>
        <dbReference type="Pfam" id="PF12341"/>
    </source>
</evidence>
<dbReference type="PROSITE" id="PS50294">
    <property type="entry name" value="WD_REPEATS_REGION"/>
    <property type="match status" value="1"/>
</dbReference>
<dbReference type="GO" id="GO:1903461">
    <property type="term" value="P:Okazaki fragment processing involved in mitotic DNA replication"/>
    <property type="evidence" value="ECO:0007669"/>
    <property type="project" value="EnsemblFungi"/>
</dbReference>
<dbReference type="SUPFAM" id="SSF50978">
    <property type="entry name" value="WD40 repeat-like"/>
    <property type="match status" value="1"/>
</dbReference>
<sequence length="800" mass="89172">MTSEAVRPRGRPAHTPGTTILTYTPDGKRVITAGSDSAIRIYTVGQDGEPVTVDEGVEGHFGIAATARIFFVKNDSFIMGAEDGTVWQYNLQGGTMENLLVRCALPVRDIAISNDGEWVAVASDELTVKIVNVEDMTKVKYLREQTKGAKHVTFDPSGRYATVSCTDGLLYVYSLVSDDPELVRKLDGVIRGLEAEDEATARAVWHPDGMAFASAQATRDISVFSISDWSPQKPFSGGHNGDITALSWSPNGALLASAGADGQVLLWETKTQNILRRYDFANVINLAWHPTANLLSFTTSDGELFIYEGFVPREYRPLLEKNLESAPLLLGGPLVETSGNGRLPILNNLKQGVVNKKRLGTPDSLDDILGPLPSDDGFIDDDDGAGYAEDVNEYGKRTNDHLGDLVGHDIKRPVSFWSPKTHAPFQPGSTSWKGNRRYLCLNFTGFVWTVDQETHHTVTVEFYDVELHRNFHFTDPYRYDKACLTIALSDSYIVVLTTKDYVRVYTLYGTPYRIYRQKTPAITCAAWRDYVLTVGNGPVGGSGSTTMTYSIDNVKRDEVCQNEDIVAIPAGSELRTVFFSDNGDPCVYDSDGVLLVLQHWRSPGQARWVPLLDTKLLDRLATGRKEETYWPVAVAQNKFHCIILKGGEKDPYFPRPLLSEFEFKIPVSTQPPKDTNDDNEESRHDNSRFEEAFVRETLFLSLHQDLVSSTNATSSQRAELAQKELGIDKLLLQMLAVECREGEERGMKALELVKMMKDRSGKMVEAASKVAQRYDRSILEDKIRDLEEKRIMDIDDDDLA</sequence>
<reference evidence="10 11" key="1">
    <citation type="journal article" date="2015" name="Environ. Microbiol.">
        <title>Metagenome sequence of Elaphomyces granulatus from sporocarp tissue reveals Ascomycota ectomycorrhizal fingerprints of genome expansion and a Proteobacteria-rich microbiome.</title>
        <authorList>
            <person name="Quandt C.A."/>
            <person name="Kohler A."/>
            <person name="Hesse C.N."/>
            <person name="Sharpton T.J."/>
            <person name="Martin F."/>
            <person name="Spatafora J.W."/>
        </authorList>
    </citation>
    <scope>NUCLEOTIDE SEQUENCE [LARGE SCALE GENOMIC DNA]</scope>
    <source>
        <strain evidence="10 11">OSC145934</strain>
    </source>
</reference>
<feature type="repeat" description="WD" evidence="5">
    <location>
        <begin position="236"/>
        <end position="277"/>
    </location>
</feature>
<dbReference type="InterPro" id="IPR036322">
    <property type="entry name" value="WD40_repeat_dom_sf"/>
</dbReference>
<dbReference type="InterPro" id="IPR019775">
    <property type="entry name" value="WD40_repeat_CS"/>
</dbReference>
<feature type="domain" description="WDHD1/CFT4 second beta-propeller" evidence="7">
    <location>
        <begin position="485"/>
        <end position="667"/>
    </location>
</feature>
<dbReference type="GO" id="GO:0005654">
    <property type="term" value="C:nucleoplasm"/>
    <property type="evidence" value="ECO:0007669"/>
    <property type="project" value="EnsemblFungi"/>
</dbReference>
<evidence type="ECO:0000259" key="9">
    <source>
        <dbReference type="Pfam" id="PF24817"/>
    </source>
</evidence>
<dbReference type="PANTHER" id="PTHR19932:SF10">
    <property type="entry name" value="WD REPEAT AND HMG-BOX DNA-BINDING PROTEIN 1"/>
    <property type="match status" value="1"/>
</dbReference>
<evidence type="ECO:0000256" key="3">
    <source>
        <dbReference type="ARBA" id="ARBA00022737"/>
    </source>
</evidence>
<feature type="region of interest" description="Disordered" evidence="6">
    <location>
        <begin position="667"/>
        <end position="686"/>
    </location>
</feature>
<dbReference type="Proteomes" id="UP000243515">
    <property type="component" value="Unassembled WGS sequence"/>
</dbReference>
<evidence type="ECO:0000256" key="4">
    <source>
        <dbReference type="ARBA" id="ARBA00023242"/>
    </source>
</evidence>
<dbReference type="InterPro" id="IPR015943">
    <property type="entry name" value="WD40/YVTN_repeat-like_dom_sf"/>
</dbReference>
<dbReference type="SMART" id="SM00320">
    <property type="entry name" value="WD40"/>
    <property type="match status" value="6"/>
</dbReference>
<feature type="region of interest" description="Disordered" evidence="6">
    <location>
        <begin position="1"/>
        <end position="21"/>
    </location>
</feature>
<name>A0A232M211_9EURO</name>
<dbReference type="PROSITE" id="PS50082">
    <property type="entry name" value="WD_REPEATS_2"/>
    <property type="match status" value="2"/>
</dbReference>
<dbReference type="GO" id="GO:0000792">
    <property type="term" value="C:heterochromatin"/>
    <property type="evidence" value="ECO:0007669"/>
    <property type="project" value="EnsemblFungi"/>
</dbReference>
<feature type="domain" description="WDHD1/CFT4 helical bundle" evidence="8">
    <location>
        <begin position="688"/>
        <end position="792"/>
    </location>
</feature>
<feature type="repeat" description="WD" evidence="5">
    <location>
        <begin position="11"/>
        <end position="44"/>
    </location>
</feature>
<evidence type="ECO:0000259" key="8">
    <source>
        <dbReference type="Pfam" id="PF20946"/>
    </source>
</evidence>
<organism evidence="10 11">
    <name type="scientific">Elaphomyces granulatus</name>
    <dbReference type="NCBI Taxonomy" id="519963"/>
    <lineage>
        <taxon>Eukaryota</taxon>
        <taxon>Fungi</taxon>
        <taxon>Dikarya</taxon>
        <taxon>Ascomycota</taxon>
        <taxon>Pezizomycotina</taxon>
        <taxon>Eurotiomycetes</taxon>
        <taxon>Eurotiomycetidae</taxon>
        <taxon>Eurotiales</taxon>
        <taxon>Elaphomycetaceae</taxon>
        <taxon>Elaphomyces</taxon>
    </lineage>
</organism>
<dbReference type="Pfam" id="PF20946">
    <property type="entry name" value="Ctf4_C"/>
    <property type="match status" value="1"/>
</dbReference>
<dbReference type="EMBL" id="NPHW01002941">
    <property type="protein sequence ID" value="OXV10429.1"/>
    <property type="molecule type" value="Genomic_DNA"/>
</dbReference>
<gene>
    <name evidence="10" type="ORF">Egran_01813</name>
</gene>
<dbReference type="PROSITE" id="PS00678">
    <property type="entry name" value="WD_REPEATS_1"/>
    <property type="match status" value="1"/>
</dbReference>